<proteinExistence type="predicted"/>
<evidence type="ECO:0000313" key="22">
    <source>
        <dbReference type="Proteomes" id="UP000504603"/>
    </source>
</evidence>
<evidence type="ECO:0000256" key="18">
    <source>
        <dbReference type="ARBA" id="ARBA00048679"/>
    </source>
</evidence>
<dbReference type="KEGG" id="mcha:111024433"/>
<evidence type="ECO:0000256" key="1">
    <source>
        <dbReference type="ARBA" id="ARBA00004479"/>
    </source>
</evidence>
<dbReference type="FunFam" id="3.80.10.10:FF:000041">
    <property type="entry name" value="LRR receptor-like serine/threonine-protein kinase ERECTA"/>
    <property type="match status" value="1"/>
</dbReference>
<keyword evidence="7 20" id="KW-0812">Transmembrane</keyword>
<gene>
    <name evidence="23" type="primary">LOC111024433</name>
</gene>
<dbReference type="Gene3D" id="3.80.10.10">
    <property type="entry name" value="Ribonuclease Inhibitor"/>
    <property type="match status" value="1"/>
</dbReference>
<dbReference type="Gene3D" id="2.60.120.430">
    <property type="entry name" value="Galactose-binding lectin"/>
    <property type="match status" value="1"/>
</dbReference>
<evidence type="ECO:0000256" key="19">
    <source>
        <dbReference type="SAM" id="MobiDB-lite"/>
    </source>
</evidence>
<dbReference type="FunFam" id="2.60.120.430:FF:000002">
    <property type="entry name" value="Leucine-rich repeat receptor-like protein kinase"/>
    <property type="match status" value="1"/>
</dbReference>
<dbReference type="GeneID" id="111024433"/>
<dbReference type="OrthoDB" id="663146at2759"/>
<evidence type="ECO:0000259" key="21">
    <source>
        <dbReference type="PROSITE" id="PS50011"/>
    </source>
</evidence>
<dbReference type="PANTHER" id="PTHR48006">
    <property type="entry name" value="LEUCINE-RICH REPEAT-CONTAINING PROTEIN DDB_G0281931-RELATED"/>
    <property type="match status" value="1"/>
</dbReference>
<dbReference type="AlphaFoldDB" id="A0A6J1DZA6"/>
<feature type="region of interest" description="Disordered" evidence="19">
    <location>
        <begin position="755"/>
        <end position="785"/>
    </location>
</feature>
<evidence type="ECO:0000256" key="16">
    <source>
        <dbReference type="ARBA" id="ARBA00023180"/>
    </source>
</evidence>
<comment type="catalytic activity">
    <reaction evidence="18">
        <text>L-seryl-[protein] + ATP = O-phospho-L-seryl-[protein] + ADP + H(+)</text>
        <dbReference type="Rhea" id="RHEA:17989"/>
        <dbReference type="Rhea" id="RHEA-COMP:9863"/>
        <dbReference type="Rhea" id="RHEA-COMP:11604"/>
        <dbReference type="ChEBI" id="CHEBI:15378"/>
        <dbReference type="ChEBI" id="CHEBI:29999"/>
        <dbReference type="ChEBI" id="CHEBI:30616"/>
        <dbReference type="ChEBI" id="CHEBI:83421"/>
        <dbReference type="ChEBI" id="CHEBI:456216"/>
        <dbReference type="EC" id="2.7.11.1"/>
    </reaction>
</comment>
<dbReference type="InterPro" id="IPR032675">
    <property type="entry name" value="LRR_dom_sf"/>
</dbReference>
<keyword evidence="15" id="KW-0675">Receptor</keyword>
<keyword evidence="11" id="KW-0418">Kinase</keyword>
<comment type="subcellular location">
    <subcellularLocation>
        <location evidence="1">Membrane</location>
        <topology evidence="1">Single-pass type I membrane protein</topology>
    </subcellularLocation>
</comment>
<keyword evidence="12" id="KW-0067">ATP-binding</keyword>
<dbReference type="RefSeq" id="XP_022157816.1">
    <property type="nucleotide sequence ID" value="XM_022302124.1"/>
</dbReference>
<organism evidence="22 23">
    <name type="scientific">Momordica charantia</name>
    <name type="common">Bitter gourd</name>
    <name type="synonym">Balsam pear</name>
    <dbReference type="NCBI Taxonomy" id="3673"/>
    <lineage>
        <taxon>Eukaryota</taxon>
        <taxon>Viridiplantae</taxon>
        <taxon>Streptophyta</taxon>
        <taxon>Embryophyta</taxon>
        <taxon>Tracheophyta</taxon>
        <taxon>Spermatophyta</taxon>
        <taxon>Magnoliopsida</taxon>
        <taxon>eudicotyledons</taxon>
        <taxon>Gunneridae</taxon>
        <taxon>Pentapetalae</taxon>
        <taxon>rosids</taxon>
        <taxon>fabids</taxon>
        <taxon>Cucurbitales</taxon>
        <taxon>Cucurbitaceae</taxon>
        <taxon>Momordiceae</taxon>
        <taxon>Momordica</taxon>
    </lineage>
</organism>
<keyword evidence="5" id="KW-0433">Leucine-rich repeat</keyword>
<dbReference type="PROSITE" id="PS50011">
    <property type="entry name" value="PROTEIN_KINASE_DOM"/>
    <property type="match status" value="1"/>
</dbReference>
<evidence type="ECO:0000256" key="10">
    <source>
        <dbReference type="ARBA" id="ARBA00022741"/>
    </source>
</evidence>
<evidence type="ECO:0000256" key="12">
    <source>
        <dbReference type="ARBA" id="ARBA00022840"/>
    </source>
</evidence>
<dbReference type="Pfam" id="PF00560">
    <property type="entry name" value="LRR_1"/>
    <property type="match status" value="3"/>
</dbReference>
<keyword evidence="3" id="KW-0723">Serine/threonine-protein kinase</keyword>
<name>A0A6J1DZA6_MOMCH</name>
<dbReference type="CDD" id="cd14066">
    <property type="entry name" value="STKc_IRAK"/>
    <property type="match status" value="1"/>
</dbReference>
<sequence length="785" mass="86771">MLEELFFDSSGVQGDIPTTFSNLMNLQTVWASDNELTGKIPEFIGSWSKLTNLRFQGNSFIGPIPLTFSNLTAMNDLDLSFNQLTGEIPDLLFTLSSLSHLFLGNNKLTGMLPSRKSESLLCIDLSYNGLSGKLPSWVDGGSILQLNLVGNNFMLGSLDTSLLHSELNCVQPRFPCYRGSGTYRDFAISCGDSEIVTSSGIVYERDNKIAGAASYHVSDSDKWAVSDVGSEDIKNSTYNRATDPTQNYKFENTNDSTIFQTQRLSTSSLRYYGLRLENGNYTVNLQFAETTFPDSSTWESLGRRVFNLYIQGNLVHENFDIRNEAGGSFRAISKKFNAQVSENYLEIHLFWAGKGTCCIPDEGTFGPSISAISASKDSEPTHQPLNIEGIRTEKNGPSVIVGIVVGIGSVCFLIVVIVFILIRRRKGRSSEDEELLGIDARPYTFSYSELRDATEDFSSSNKLGEGGFGPVYKGTLNDGREIAVKQLSKKSEQGKNQFVAEISTISAVQHRNLVKLYGCCLEGDKRLLVYEYLEKRSLDQALFGTRNVKLDWPKRFDICLGVARGLAYLHEESSLRIVHRDVKASNILLDADLNPKISDFGLAKLYDDKKTHISTLVAGTIGYLAPEYAMRGHLTEKADVFSFGVVALEIVSGRPNSAPGLDEDKIFLLEWAWYLHESDREIELVDLDLLTFGEEEVKRVIRVGLVCTQTSPARRPSMSRVVAMLCGDIEVASVTSKPAYLTDWTFDDVVAFANDSPTKGPNTAHQDQAASSSFSIHADDSSPQS</sequence>
<feature type="transmembrane region" description="Helical" evidence="20">
    <location>
        <begin position="399"/>
        <end position="422"/>
    </location>
</feature>
<dbReference type="GO" id="GO:0004674">
    <property type="term" value="F:protein serine/threonine kinase activity"/>
    <property type="evidence" value="ECO:0007669"/>
    <property type="project" value="UniProtKB-KW"/>
</dbReference>
<evidence type="ECO:0000256" key="14">
    <source>
        <dbReference type="ARBA" id="ARBA00023136"/>
    </source>
</evidence>
<dbReference type="Gene3D" id="3.30.200.20">
    <property type="entry name" value="Phosphorylase Kinase, domain 1"/>
    <property type="match status" value="1"/>
</dbReference>
<keyword evidence="8" id="KW-0732">Signal</keyword>
<dbReference type="Gene3D" id="1.10.510.10">
    <property type="entry name" value="Transferase(Phosphotransferase) domain 1"/>
    <property type="match status" value="1"/>
</dbReference>
<evidence type="ECO:0000256" key="9">
    <source>
        <dbReference type="ARBA" id="ARBA00022737"/>
    </source>
</evidence>
<dbReference type="FunFam" id="3.30.200.20:FF:000140">
    <property type="entry name" value="Leucine-rich repeat receptor-like protein kinase"/>
    <property type="match status" value="1"/>
</dbReference>
<evidence type="ECO:0000256" key="8">
    <source>
        <dbReference type="ARBA" id="ARBA00022729"/>
    </source>
</evidence>
<reference evidence="23" key="1">
    <citation type="submission" date="2025-08" db="UniProtKB">
        <authorList>
            <consortium name="RefSeq"/>
        </authorList>
    </citation>
    <scope>IDENTIFICATION</scope>
</reference>
<dbReference type="EC" id="2.7.11.1" evidence="2"/>
<evidence type="ECO:0000256" key="3">
    <source>
        <dbReference type="ARBA" id="ARBA00022527"/>
    </source>
</evidence>
<dbReference type="SMART" id="SM00220">
    <property type="entry name" value="S_TKc"/>
    <property type="match status" value="1"/>
</dbReference>
<evidence type="ECO:0000256" key="4">
    <source>
        <dbReference type="ARBA" id="ARBA00022553"/>
    </source>
</evidence>
<evidence type="ECO:0000256" key="20">
    <source>
        <dbReference type="SAM" id="Phobius"/>
    </source>
</evidence>
<dbReference type="InterPro" id="IPR001611">
    <property type="entry name" value="Leu-rich_rpt"/>
</dbReference>
<protein>
    <recommendedName>
        <fullName evidence="2">non-specific serine/threonine protein kinase</fullName>
        <ecNumber evidence="2">2.7.11.1</ecNumber>
    </recommendedName>
</protein>
<dbReference type="FunFam" id="1.10.510.10:FF:000044">
    <property type="entry name" value="Putative LRR receptor-like serine/threonine-protein kinase"/>
    <property type="match status" value="1"/>
</dbReference>
<dbReference type="PANTHER" id="PTHR48006:SF62">
    <property type="entry name" value="LEUCINE-RICH REPEAT TRANSMEMBRANE PROTEIN KINASE"/>
    <property type="match status" value="1"/>
</dbReference>
<dbReference type="SUPFAM" id="SSF52058">
    <property type="entry name" value="L domain-like"/>
    <property type="match status" value="1"/>
</dbReference>
<evidence type="ECO:0000313" key="23">
    <source>
        <dbReference type="RefSeq" id="XP_022157816.1"/>
    </source>
</evidence>
<evidence type="ECO:0000256" key="11">
    <source>
        <dbReference type="ARBA" id="ARBA00022777"/>
    </source>
</evidence>
<dbReference type="Pfam" id="PF11721">
    <property type="entry name" value="Malectin"/>
    <property type="match status" value="1"/>
</dbReference>
<feature type="compositionally biased region" description="Polar residues" evidence="19">
    <location>
        <begin position="755"/>
        <end position="768"/>
    </location>
</feature>
<dbReference type="InterPro" id="IPR021720">
    <property type="entry name" value="Malectin_dom"/>
</dbReference>
<evidence type="ECO:0000256" key="17">
    <source>
        <dbReference type="ARBA" id="ARBA00047899"/>
    </source>
</evidence>
<keyword evidence="10" id="KW-0547">Nucleotide-binding</keyword>
<keyword evidence="22" id="KW-1185">Reference proteome</keyword>
<dbReference type="PROSITE" id="PS00108">
    <property type="entry name" value="PROTEIN_KINASE_ST"/>
    <property type="match status" value="1"/>
</dbReference>
<feature type="domain" description="Protein kinase" evidence="21">
    <location>
        <begin position="457"/>
        <end position="731"/>
    </location>
</feature>
<dbReference type="InterPro" id="IPR008271">
    <property type="entry name" value="Ser/Thr_kinase_AS"/>
</dbReference>
<keyword evidence="4" id="KW-0597">Phosphoprotein</keyword>
<keyword evidence="16" id="KW-0325">Glycoprotein</keyword>
<dbReference type="Proteomes" id="UP000504603">
    <property type="component" value="Unplaced"/>
</dbReference>
<accession>A0A6J1DZA6</accession>
<dbReference type="GO" id="GO:0005524">
    <property type="term" value="F:ATP binding"/>
    <property type="evidence" value="ECO:0007669"/>
    <property type="project" value="UniProtKB-KW"/>
</dbReference>
<keyword evidence="9" id="KW-0677">Repeat</keyword>
<keyword evidence="6" id="KW-0808">Transferase</keyword>
<keyword evidence="13 20" id="KW-1133">Transmembrane helix</keyword>
<dbReference type="InterPro" id="IPR051824">
    <property type="entry name" value="LRR_Rcpt-Like_S/T_Kinase"/>
</dbReference>
<dbReference type="GO" id="GO:0005886">
    <property type="term" value="C:plasma membrane"/>
    <property type="evidence" value="ECO:0007669"/>
    <property type="project" value="TreeGrafter"/>
</dbReference>
<evidence type="ECO:0000256" key="5">
    <source>
        <dbReference type="ARBA" id="ARBA00022614"/>
    </source>
</evidence>
<dbReference type="Pfam" id="PF07714">
    <property type="entry name" value="PK_Tyr_Ser-Thr"/>
    <property type="match status" value="1"/>
</dbReference>
<dbReference type="InterPro" id="IPR001245">
    <property type="entry name" value="Ser-Thr/Tyr_kinase_cat_dom"/>
</dbReference>
<evidence type="ECO:0000256" key="13">
    <source>
        <dbReference type="ARBA" id="ARBA00022989"/>
    </source>
</evidence>
<evidence type="ECO:0000256" key="15">
    <source>
        <dbReference type="ARBA" id="ARBA00023170"/>
    </source>
</evidence>
<dbReference type="InterPro" id="IPR000719">
    <property type="entry name" value="Prot_kinase_dom"/>
</dbReference>
<evidence type="ECO:0000256" key="7">
    <source>
        <dbReference type="ARBA" id="ARBA00022692"/>
    </source>
</evidence>
<comment type="catalytic activity">
    <reaction evidence="17">
        <text>L-threonyl-[protein] + ATP = O-phospho-L-threonyl-[protein] + ADP + H(+)</text>
        <dbReference type="Rhea" id="RHEA:46608"/>
        <dbReference type="Rhea" id="RHEA-COMP:11060"/>
        <dbReference type="Rhea" id="RHEA-COMP:11605"/>
        <dbReference type="ChEBI" id="CHEBI:15378"/>
        <dbReference type="ChEBI" id="CHEBI:30013"/>
        <dbReference type="ChEBI" id="CHEBI:30616"/>
        <dbReference type="ChEBI" id="CHEBI:61977"/>
        <dbReference type="ChEBI" id="CHEBI:456216"/>
        <dbReference type="EC" id="2.7.11.1"/>
    </reaction>
</comment>
<dbReference type="SUPFAM" id="SSF56112">
    <property type="entry name" value="Protein kinase-like (PK-like)"/>
    <property type="match status" value="1"/>
</dbReference>
<keyword evidence="14 20" id="KW-0472">Membrane</keyword>
<dbReference type="InterPro" id="IPR011009">
    <property type="entry name" value="Kinase-like_dom_sf"/>
</dbReference>
<evidence type="ECO:0000256" key="2">
    <source>
        <dbReference type="ARBA" id="ARBA00012513"/>
    </source>
</evidence>
<evidence type="ECO:0000256" key="6">
    <source>
        <dbReference type="ARBA" id="ARBA00022679"/>
    </source>
</evidence>